<dbReference type="GO" id="GO:0005923">
    <property type="term" value="C:bicellular tight junction"/>
    <property type="evidence" value="ECO:0007669"/>
    <property type="project" value="UniProtKB-SubCell"/>
</dbReference>
<evidence type="ECO:0000256" key="6">
    <source>
        <dbReference type="ARBA" id="ARBA00022989"/>
    </source>
</evidence>
<comment type="subcellular location">
    <subcellularLocation>
        <location evidence="8">Cell junction</location>
        <location evidence="8">Tight junction</location>
    </subcellularLocation>
    <subcellularLocation>
        <location evidence="8">Cell membrane</location>
        <topology evidence="8">Multi-pass membrane protein</topology>
    </subcellularLocation>
</comment>
<evidence type="ECO:0000256" key="4">
    <source>
        <dbReference type="ARBA" id="ARBA00022692"/>
    </source>
</evidence>
<protein>
    <recommendedName>
        <fullName evidence="8">Claudin</fullName>
    </recommendedName>
</protein>
<dbReference type="PANTHER" id="PTHR12002">
    <property type="entry name" value="CLAUDIN"/>
    <property type="match status" value="1"/>
</dbReference>
<keyword evidence="3 8" id="KW-1003">Cell membrane</keyword>
<comment type="function">
    <text evidence="8">Claudins function as major constituents of the tight junction complexes that regulate the permeability of epithelia.</text>
</comment>
<feature type="transmembrane region" description="Helical" evidence="8">
    <location>
        <begin position="78"/>
        <end position="99"/>
    </location>
</feature>
<comment type="caution">
    <text evidence="8">Lacks conserved residue(s) required for the propagation of feature annotation.</text>
</comment>
<feature type="transmembrane region" description="Helical" evidence="8">
    <location>
        <begin position="9"/>
        <end position="27"/>
    </location>
</feature>
<keyword evidence="6 8" id="KW-1133">Transmembrane helix</keyword>
<evidence type="ECO:0000256" key="2">
    <source>
        <dbReference type="ARBA" id="ARBA00022427"/>
    </source>
</evidence>
<dbReference type="GO" id="GO:0005886">
    <property type="term" value="C:plasma membrane"/>
    <property type="evidence" value="ECO:0007669"/>
    <property type="project" value="UniProtKB-SubCell"/>
</dbReference>
<proteinExistence type="inferred from homology"/>
<gene>
    <name evidence="9" type="ORF">E1301_Tti007556</name>
</gene>
<keyword evidence="4 8" id="KW-0812">Transmembrane</keyword>
<evidence type="ECO:0000256" key="1">
    <source>
        <dbReference type="ARBA" id="ARBA00008295"/>
    </source>
</evidence>
<dbReference type="InterPro" id="IPR017974">
    <property type="entry name" value="Claudin_CS"/>
</dbReference>
<evidence type="ECO:0000256" key="7">
    <source>
        <dbReference type="ARBA" id="ARBA00023136"/>
    </source>
</evidence>
<dbReference type="PROSITE" id="PS01346">
    <property type="entry name" value="CLAUDIN"/>
    <property type="match status" value="1"/>
</dbReference>
<keyword evidence="2 8" id="KW-0796">Tight junction</keyword>
<dbReference type="GO" id="GO:0005198">
    <property type="term" value="F:structural molecule activity"/>
    <property type="evidence" value="ECO:0007669"/>
    <property type="project" value="InterPro"/>
</dbReference>
<sequence>MAFTMLQNGGFVLGLIGMAFVFAATIMDNWCVKDRQGDMITSIYTYKGLWRNCEVSNAGFTECRPLYGLIGYSGHFQAVRALMVVAIVLSVTAAFISLFSLKCVKTRSMEHTTKSKMTLCAGVMFFIAGLCGISGPSVYANDIVASFMMTTYSPNQGKIGGIGQYGEEMGKGGMGMGGMDMHGPSDDETEKGYVYKAPAHCSAADEEVELERPKGCQKY</sequence>
<dbReference type="AlphaFoldDB" id="A0A5A9PE24"/>
<evidence type="ECO:0000313" key="10">
    <source>
        <dbReference type="Proteomes" id="UP000324632"/>
    </source>
</evidence>
<dbReference type="PRINTS" id="PR01077">
    <property type="entry name" value="CLAUDIN"/>
</dbReference>
<comment type="caution">
    <text evidence="9">The sequence shown here is derived from an EMBL/GenBank/DDBJ whole genome shotgun (WGS) entry which is preliminary data.</text>
</comment>
<evidence type="ECO:0000256" key="3">
    <source>
        <dbReference type="ARBA" id="ARBA00022475"/>
    </source>
</evidence>
<dbReference type="Proteomes" id="UP000324632">
    <property type="component" value="Chromosome 7"/>
</dbReference>
<organism evidence="9 10">
    <name type="scientific">Triplophysa tibetana</name>
    <dbReference type="NCBI Taxonomy" id="1572043"/>
    <lineage>
        <taxon>Eukaryota</taxon>
        <taxon>Metazoa</taxon>
        <taxon>Chordata</taxon>
        <taxon>Craniata</taxon>
        <taxon>Vertebrata</taxon>
        <taxon>Euteleostomi</taxon>
        <taxon>Actinopterygii</taxon>
        <taxon>Neopterygii</taxon>
        <taxon>Teleostei</taxon>
        <taxon>Ostariophysi</taxon>
        <taxon>Cypriniformes</taxon>
        <taxon>Nemacheilidae</taxon>
        <taxon>Triplophysa</taxon>
    </lineage>
</organism>
<dbReference type="InterPro" id="IPR004031">
    <property type="entry name" value="PMP22/EMP/MP20/Claudin"/>
</dbReference>
<reference evidence="9" key="1">
    <citation type="journal article" date="2019" name="Mol. Ecol. Resour.">
        <title>Chromosome-level genome assembly of Triplophysa tibetana, a fish adapted to the harsh high-altitude environment of the Tibetan Plateau.</title>
        <authorList>
            <person name="Yang X."/>
            <person name="Liu H."/>
            <person name="Ma Z."/>
            <person name="Zou Y."/>
            <person name="Zou M."/>
            <person name="Mao Y."/>
            <person name="Li X."/>
            <person name="Wang H."/>
            <person name="Chen T."/>
            <person name="Wang W."/>
            <person name="Yang R."/>
        </authorList>
    </citation>
    <scope>NUCLEOTIDE SEQUENCE [LARGE SCALE GENOMIC DNA]</scope>
    <source>
        <strain evidence="9">TTIB1903HZAU</strain>
        <tissue evidence="9">Muscle</tissue>
    </source>
</reference>
<evidence type="ECO:0000313" key="9">
    <source>
        <dbReference type="EMBL" id="KAA0719126.1"/>
    </source>
</evidence>
<dbReference type="InterPro" id="IPR006187">
    <property type="entry name" value="Claudin"/>
</dbReference>
<accession>A0A5A9PE24</accession>
<keyword evidence="10" id="KW-1185">Reference proteome</keyword>
<dbReference type="Pfam" id="PF00822">
    <property type="entry name" value="PMP22_Claudin"/>
    <property type="match status" value="1"/>
</dbReference>
<feature type="transmembrane region" description="Helical" evidence="8">
    <location>
        <begin position="119"/>
        <end position="139"/>
    </location>
</feature>
<evidence type="ECO:0000256" key="5">
    <source>
        <dbReference type="ARBA" id="ARBA00022949"/>
    </source>
</evidence>
<keyword evidence="7 8" id="KW-0472">Membrane</keyword>
<keyword evidence="5 8" id="KW-0965">Cell junction</keyword>
<comment type="similarity">
    <text evidence="1 8">Belongs to the claudin family.</text>
</comment>
<name>A0A5A9PE24_9TELE</name>
<dbReference type="Gene3D" id="1.20.140.150">
    <property type="match status" value="1"/>
</dbReference>
<evidence type="ECO:0000256" key="8">
    <source>
        <dbReference type="RuleBase" id="RU060637"/>
    </source>
</evidence>
<dbReference type="EMBL" id="SOYY01000007">
    <property type="protein sequence ID" value="KAA0719126.1"/>
    <property type="molecule type" value="Genomic_DNA"/>
</dbReference>